<dbReference type="InterPro" id="IPR036237">
    <property type="entry name" value="Xyl_isomerase-like_sf"/>
</dbReference>
<dbReference type="InterPro" id="IPR050312">
    <property type="entry name" value="IolE/XylAMocC-like"/>
</dbReference>
<dbReference type="PANTHER" id="PTHR12110:SF56">
    <property type="entry name" value="DEHYDRATASE, PUTATIVE (AFU_ORTHOLOGUE AFUA_6G08740)-RELATED"/>
    <property type="match status" value="1"/>
</dbReference>
<dbReference type="EMBL" id="CP051140">
    <property type="protein sequence ID" value="QIW98010.1"/>
    <property type="molecule type" value="Genomic_DNA"/>
</dbReference>
<organism evidence="2 3">
    <name type="scientific">Peltaster fructicola</name>
    <dbReference type="NCBI Taxonomy" id="286661"/>
    <lineage>
        <taxon>Eukaryota</taxon>
        <taxon>Fungi</taxon>
        <taxon>Dikarya</taxon>
        <taxon>Ascomycota</taxon>
        <taxon>Pezizomycotina</taxon>
        <taxon>Dothideomycetes</taxon>
        <taxon>Dothideomycetes incertae sedis</taxon>
        <taxon>Peltaster</taxon>
    </lineage>
</organism>
<keyword evidence="3" id="KW-1185">Reference proteome</keyword>
<sequence>MPDSRFEAFLASEKSFRDESSTSSTMLDAKSLESLPLSYATCSVGYSDEHTLPRRLDAIATAGFQAIELSMPDIVSFANMHLRTDKLEGVKKIDDHDFDDLVAVSGVIKAMCDAKQLKVLMLQPFANFEGWAADSPERKDAWERAHGWRRIMEAVGTDMLQVGSSDSPEEKIGTDRSRFVKDLQELADFLAEKKFRICYENWCWSTHAKHWEDVWDICQKVDRPNFGLCLDTFQSSGSEYADPTTKSGLIEDGRSPEQLKSDWKASCEKLSNTIPASRIFLLQISDGYKPSQPIPDRIDPDQGLRPRGVWSHDFRPLPGDGYLPVADFARAVLKTGFREWFSYEVFDGGKDGKGREYDLTDYTQDARKRQKQLIEAVLAEG</sequence>
<dbReference type="InterPro" id="IPR013022">
    <property type="entry name" value="Xyl_isomerase-like_TIM-brl"/>
</dbReference>
<gene>
    <name evidence="2" type="ORF">AMS68_003528</name>
</gene>
<accession>A0A6H0XTL7</accession>
<name>A0A6H0XTL7_9PEZI</name>
<proteinExistence type="predicted"/>
<evidence type="ECO:0000259" key="1">
    <source>
        <dbReference type="Pfam" id="PF01261"/>
    </source>
</evidence>
<evidence type="ECO:0000313" key="2">
    <source>
        <dbReference type="EMBL" id="QIW98010.1"/>
    </source>
</evidence>
<dbReference type="Gene3D" id="3.20.20.150">
    <property type="entry name" value="Divalent-metal-dependent TIM barrel enzymes"/>
    <property type="match status" value="1"/>
</dbReference>
<reference evidence="2 3" key="1">
    <citation type="journal article" date="2016" name="Sci. Rep.">
        <title>Peltaster fructicola genome reveals evolution from an invasive phytopathogen to an ectophytic parasite.</title>
        <authorList>
            <person name="Xu C."/>
            <person name="Chen H."/>
            <person name="Gleason M.L."/>
            <person name="Xu J.R."/>
            <person name="Liu H."/>
            <person name="Zhang R."/>
            <person name="Sun G."/>
        </authorList>
    </citation>
    <scope>NUCLEOTIDE SEQUENCE [LARGE SCALE GENOMIC DNA]</scope>
    <source>
        <strain evidence="2 3">LNHT1506</strain>
    </source>
</reference>
<dbReference type="OrthoDB" id="5360893at2759"/>
<evidence type="ECO:0000313" key="3">
    <source>
        <dbReference type="Proteomes" id="UP000503462"/>
    </source>
</evidence>
<dbReference type="AlphaFoldDB" id="A0A6H0XTL7"/>
<protein>
    <recommendedName>
        <fullName evidence="1">Xylose isomerase-like TIM barrel domain-containing protein</fullName>
    </recommendedName>
</protein>
<dbReference type="Proteomes" id="UP000503462">
    <property type="component" value="Chromosome 2"/>
</dbReference>
<dbReference type="SUPFAM" id="SSF51658">
    <property type="entry name" value="Xylose isomerase-like"/>
    <property type="match status" value="1"/>
</dbReference>
<dbReference type="PANTHER" id="PTHR12110">
    <property type="entry name" value="HYDROXYPYRUVATE ISOMERASE"/>
    <property type="match status" value="1"/>
</dbReference>
<dbReference type="Pfam" id="PF01261">
    <property type="entry name" value="AP_endonuc_2"/>
    <property type="match status" value="1"/>
</dbReference>
<feature type="domain" description="Xylose isomerase-like TIM barrel" evidence="1">
    <location>
        <begin position="56"/>
        <end position="353"/>
    </location>
</feature>